<dbReference type="PANTHER" id="PTHR45960:SF2">
    <property type="entry name" value="PROTEIN DAUGHTER OF SEVENLESS"/>
    <property type="match status" value="1"/>
</dbReference>
<name>A0A6G0T457_APHGL</name>
<keyword evidence="6" id="KW-1185">Reference proteome</keyword>
<dbReference type="GO" id="GO:0005737">
    <property type="term" value="C:cytoplasm"/>
    <property type="evidence" value="ECO:0007669"/>
    <property type="project" value="TreeGrafter"/>
</dbReference>
<dbReference type="SUPFAM" id="SSF50729">
    <property type="entry name" value="PH domain-like"/>
    <property type="match status" value="1"/>
</dbReference>
<feature type="region of interest" description="Disordered" evidence="2">
    <location>
        <begin position="358"/>
        <end position="414"/>
    </location>
</feature>
<dbReference type="EMBL" id="VYZN01000065">
    <property type="protein sequence ID" value="KAE9524687.1"/>
    <property type="molecule type" value="Genomic_DNA"/>
</dbReference>
<evidence type="ECO:0000256" key="2">
    <source>
        <dbReference type="SAM" id="MobiDB-lite"/>
    </source>
</evidence>
<keyword evidence="1" id="KW-0106">Calcium</keyword>
<feature type="compositionally biased region" description="Pro residues" evidence="2">
    <location>
        <begin position="206"/>
        <end position="217"/>
    </location>
</feature>
<feature type="compositionally biased region" description="Polar residues" evidence="2">
    <location>
        <begin position="309"/>
        <end position="318"/>
    </location>
</feature>
<dbReference type="GO" id="GO:0035591">
    <property type="term" value="F:signaling adaptor activity"/>
    <property type="evidence" value="ECO:0007669"/>
    <property type="project" value="TreeGrafter"/>
</dbReference>
<evidence type="ECO:0000259" key="3">
    <source>
        <dbReference type="PROSITE" id="PS50003"/>
    </source>
</evidence>
<evidence type="ECO:0000256" key="1">
    <source>
        <dbReference type="ARBA" id="ARBA00022837"/>
    </source>
</evidence>
<feature type="compositionally biased region" description="Polar residues" evidence="2">
    <location>
        <begin position="359"/>
        <end position="381"/>
    </location>
</feature>
<dbReference type="SUPFAM" id="SSF47473">
    <property type="entry name" value="EF-hand"/>
    <property type="match status" value="1"/>
</dbReference>
<feature type="compositionally biased region" description="Polar residues" evidence="2">
    <location>
        <begin position="229"/>
        <end position="252"/>
    </location>
</feature>
<dbReference type="AlphaFoldDB" id="A0A6G0T457"/>
<evidence type="ECO:0000313" key="6">
    <source>
        <dbReference type="Proteomes" id="UP000475862"/>
    </source>
</evidence>
<dbReference type="OrthoDB" id="67516at2759"/>
<gene>
    <name evidence="5" type="ORF">AGLY_014737</name>
</gene>
<feature type="region of interest" description="Disordered" evidence="2">
    <location>
        <begin position="442"/>
        <end position="462"/>
    </location>
</feature>
<dbReference type="SMART" id="SM00233">
    <property type="entry name" value="PH"/>
    <property type="match status" value="1"/>
</dbReference>
<feature type="compositionally biased region" description="Low complexity" evidence="2">
    <location>
        <begin position="161"/>
        <end position="171"/>
    </location>
</feature>
<dbReference type="Gene3D" id="2.30.29.30">
    <property type="entry name" value="Pleckstrin-homology domain (PH domain)/Phosphotyrosine-binding domain (PTB)"/>
    <property type="match status" value="1"/>
</dbReference>
<sequence length="813" mass="92926">MSSENLEIVHEGWLTKSPPAKRVLKAVSVKLKWRRRWFVLRHSGELPGQYFLAYYTDKSRRKMKGRIDLDQCEQVDAGLKFEDRKSKYHYMFDIKTPKRTYYLAAESEEDMNKWVDFVCHVCGLKPFTVDENADFECPSVNNICRPFPLSVEEHDEEHSSPDSPTSTSSSHYIPISECISGKPLLPILPRSTIEESYDLPRRIRPPPRLSESPPPSPGSESVFTDDESINGSTLSRPSVNWQTFPRLSQNSPDLPVAANRRFTKILPEGCLTAPPRPPKPSHLIETSTKTDKLVEPITGDETYDFPRSHQMTPPQAQPRTHRRHCYTNAAPGQVSGNIFTYDFVEDCGPKVEEGKTVESESPSFINSPSATANVSSASLEQTPPAVNRQLKPGRKFSDTSAELSPLTPLANPPIVNRRLKPTQIKKNQESFFDTTSTLRLCPPPMGSLSRQKSRIGPNVVPTSFEPRIHRRHSASDDRLASDKVSSYQINKISSNSRYLAEASRFNDIQYLDLEFESCDKQYTVGNRTTAKATTKKKPCNVGSQFTLVMHDYSIIDGAYPYKTVDFLKTAALSMTRKRAEQERRFGRQNMRPVAVKYCVKTVYSGNKFIISRKLFENDQSTEKNNTTIEPDTKWVSDLTLYHELLDVNNDGVVSIEDLKELTERFSKLNDMTDEQSFMFTRVIENLWYKHWGCIDPFDYVTVEKYLKYIQYVKQNDDGLKDEVVQLLPYLFKAVDKDQNGDISKEEYIKFLECIGTSKKANLIKSLGIVNDKDDTIKLEDLMLVIKKHLFHNKNKIQDQDSKINNSTVNFKYN</sequence>
<dbReference type="PROSITE" id="PS00018">
    <property type="entry name" value="EF_HAND_1"/>
    <property type="match status" value="2"/>
</dbReference>
<organism evidence="5 6">
    <name type="scientific">Aphis glycines</name>
    <name type="common">Soybean aphid</name>
    <dbReference type="NCBI Taxonomy" id="307491"/>
    <lineage>
        <taxon>Eukaryota</taxon>
        <taxon>Metazoa</taxon>
        <taxon>Ecdysozoa</taxon>
        <taxon>Arthropoda</taxon>
        <taxon>Hexapoda</taxon>
        <taxon>Insecta</taxon>
        <taxon>Pterygota</taxon>
        <taxon>Neoptera</taxon>
        <taxon>Paraneoptera</taxon>
        <taxon>Hemiptera</taxon>
        <taxon>Sternorrhyncha</taxon>
        <taxon>Aphidomorpha</taxon>
        <taxon>Aphidoidea</taxon>
        <taxon>Aphididae</taxon>
        <taxon>Aphidini</taxon>
        <taxon>Aphis</taxon>
        <taxon>Aphis</taxon>
    </lineage>
</organism>
<feature type="region of interest" description="Disordered" evidence="2">
    <location>
        <begin position="196"/>
        <end position="252"/>
    </location>
</feature>
<dbReference type="GO" id="GO:0005509">
    <property type="term" value="F:calcium ion binding"/>
    <property type="evidence" value="ECO:0007669"/>
    <property type="project" value="InterPro"/>
</dbReference>
<dbReference type="InterPro" id="IPR011993">
    <property type="entry name" value="PH-like_dom_sf"/>
</dbReference>
<dbReference type="GO" id="GO:0007165">
    <property type="term" value="P:signal transduction"/>
    <property type="evidence" value="ECO:0007669"/>
    <property type="project" value="TreeGrafter"/>
</dbReference>
<evidence type="ECO:0000313" key="5">
    <source>
        <dbReference type="EMBL" id="KAE9524687.1"/>
    </source>
</evidence>
<dbReference type="Pfam" id="PF00169">
    <property type="entry name" value="PH"/>
    <property type="match status" value="1"/>
</dbReference>
<dbReference type="InterPro" id="IPR018247">
    <property type="entry name" value="EF_Hand_1_Ca_BS"/>
</dbReference>
<dbReference type="PROSITE" id="PS50003">
    <property type="entry name" value="PH_DOMAIN"/>
    <property type="match status" value="1"/>
</dbReference>
<dbReference type="PROSITE" id="PS50222">
    <property type="entry name" value="EF_HAND_2"/>
    <property type="match status" value="1"/>
</dbReference>
<evidence type="ECO:0000259" key="4">
    <source>
        <dbReference type="PROSITE" id="PS50222"/>
    </source>
</evidence>
<feature type="domain" description="PH" evidence="3">
    <location>
        <begin position="7"/>
        <end position="123"/>
    </location>
</feature>
<evidence type="ECO:0008006" key="7">
    <source>
        <dbReference type="Google" id="ProtNLM"/>
    </source>
</evidence>
<dbReference type="InterPro" id="IPR011992">
    <property type="entry name" value="EF-hand-dom_pair"/>
</dbReference>
<dbReference type="InterPro" id="IPR002048">
    <property type="entry name" value="EF_hand_dom"/>
</dbReference>
<feature type="domain" description="EF-hand" evidence="4">
    <location>
        <begin position="722"/>
        <end position="757"/>
    </location>
</feature>
<reference evidence="5 6" key="1">
    <citation type="submission" date="2019-08" db="EMBL/GenBank/DDBJ databases">
        <title>The genome of the soybean aphid Biotype 1, its phylome, world population structure and adaptation to the North American continent.</title>
        <authorList>
            <person name="Giordano R."/>
            <person name="Donthu R.K."/>
            <person name="Hernandez A.G."/>
            <person name="Wright C.L."/>
            <person name="Zimin A.V."/>
        </authorList>
    </citation>
    <scope>NUCLEOTIDE SEQUENCE [LARGE SCALE GENOMIC DNA]</scope>
    <source>
        <tissue evidence="5">Whole aphids</tissue>
    </source>
</reference>
<feature type="region of interest" description="Disordered" evidence="2">
    <location>
        <begin position="301"/>
        <end position="321"/>
    </location>
</feature>
<dbReference type="PANTHER" id="PTHR45960">
    <property type="entry name" value="GRB2-ASSOCIATED-BINDING PROTEIN"/>
    <property type="match status" value="1"/>
</dbReference>
<dbReference type="Pfam" id="PF13202">
    <property type="entry name" value="EF-hand_5"/>
    <property type="match status" value="2"/>
</dbReference>
<dbReference type="InterPro" id="IPR001849">
    <property type="entry name" value="PH_domain"/>
</dbReference>
<dbReference type="Gene3D" id="1.10.238.10">
    <property type="entry name" value="EF-hand"/>
    <property type="match status" value="1"/>
</dbReference>
<feature type="region of interest" description="Disordered" evidence="2">
    <location>
        <begin position="152"/>
        <end position="173"/>
    </location>
</feature>
<dbReference type="CDD" id="cd13384">
    <property type="entry name" value="PH_Gab2_2"/>
    <property type="match status" value="1"/>
</dbReference>
<dbReference type="InterPro" id="IPR046355">
    <property type="entry name" value="Gab1-4-like"/>
</dbReference>
<accession>A0A6G0T457</accession>
<comment type="caution">
    <text evidence="5">The sequence shown here is derived from an EMBL/GenBank/DDBJ whole genome shotgun (WGS) entry which is preliminary data.</text>
</comment>
<dbReference type="Proteomes" id="UP000475862">
    <property type="component" value="Unassembled WGS sequence"/>
</dbReference>
<proteinExistence type="predicted"/>
<protein>
    <recommendedName>
        <fullName evidence="7">PH domain-containing protein</fullName>
    </recommendedName>
</protein>